<protein>
    <recommendedName>
        <fullName evidence="3">DUF3990 domain-containing protein</fullName>
    </recommendedName>
</protein>
<dbReference type="KEGG" id="tsu:Tresu_1654"/>
<name>F2NSB6_TRES6</name>
<accession>F2NSB6</accession>
<dbReference type="InterPro" id="IPR025051">
    <property type="entry name" value="DUF3990"/>
</dbReference>
<dbReference type="RefSeq" id="WP_013701833.1">
    <property type="nucleotide sequence ID" value="NC_015385.1"/>
</dbReference>
<dbReference type="GeneID" id="302998809"/>
<dbReference type="HOGENOM" id="CLU_075559_1_0_12"/>
<evidence type="ECO:0000313" key="2">
    <source>
        <dbReference type="Proteomes" id="UP000006852"/>
    </source>
</evidence>
<evidence type="ECO:0000313" key="1">
    <source>
        <dbReference type="EMBL" id="AEB14552.1"/>
    </source>
</evidence>
<keyword evidence="2" id="KW-1185">Reference proteome</keyword>
<gene>
    <name evidence="1" type="ordered locus">Tresu_1654</name>
</gene>
<dbReference type="Proteomes" id="UP000006852">
    <property type="component" value="Chromosome"/>
</dbReference>
<reference evidence="2" key="2">
    <citation type="submission" date="2011-04" db="EMBL/GenBank/DDBJ databases">
        <title>The complete genome of chromosome of Treponema succinifaciens DSM 2489.</title>
        <authorList>
            <person name="Lucas S."/>
            <person name="Copeland A."/>
            <person name="Lapidus A."/>
            <person name="Bruce D."/>
            <person name="Goodwin L."/>
            <person name="Pitluck S."/>
            <person name="Peters L."/>
            <person name="Kyrpides N."/>
            <person name="Mavromatis K."/>
            <person name="Ivanova N."/>
            <person name="Ovchinnikova G."/>
            <person name="Teshima H."/>
            <person name="Detter J.C."/>
            <person name="Tapia R."/>
            <person name="Han C."/>
            <person name="Land M."/>
            <person name="Hauser L."/>
            <person name="Markowitz V."/>
            <person name="Cheng J.-F."/>
            <person name="Hugenholtz P."/>
            <person name="Woyke T."/>
            <person name="Wu D."/>
            <person name="Gronow S."/>
            <person name="Wellnitz S."/>
            <person name="Brambilla E."/>
            <person name="Klenk H.-P."/>
            <person name="Eisen J.A."/>
        </authorList>
    </citation>
    <scope>NUCLEOTIDE SEQUENCE [LARGE SCALE GENOMIC DNA]</scope>
    <source>
        <strain evidence="2">ATCC 33096 / DSM 2489 / 6091</strain>
    </source>
</reference>
<dbReference type="STRING" id="869209.Tresu_1654"/>
<organism evidence="1 2">
    <name type="scientific">Treponema succinifaciens (strain ATCC 33096 / DSM 2489 / 6091)</name>
    <dbReference type="NCBI Taxonomy" id="869209"/>
    <lineage>
        <taxon>Bacteria</taxon>
        <taxon>Pseudomonadati</taxon>
        <taxon>Spirochaetota</taxon>
        <taxon>Spirochaetia</taxon>
        <taxon>Spirochaetales</taxon>
        <taxon>Treponemataceae</taxon>
        <taxon>Treponema</taxon>
    </lineage>
</organism>
<proteinExistence type="predicted"/>
<reference evidence="1 2" key="1">
    <citation type="journal article" date="2011" name="Stand. Genomic Sci.">
        <title>Complete genome sequence of Treponema succinifaciens type strain (6091).</title>
        <authorList>
            <person name="Han C."/>
            <person name="Gronow S."/>
            <person name="Teshima H."/>
            <person name="Lapidus A."/>
            <person name="Nolan M."/>
            <person name="Lucas S."/>
            <person name="Hammon N."/>
            <person name="Deshpande S."/>
            <person name="Cheng J.F."/>
            <person name="Zeytun A."/>
            <person name="Tapia R."/>
            <person name="Goodwin L."/>
            <person name="Pitluck S."/>
            <person name="Liolios K."/>
            <person name="Pagani I."/>
            <person name="Ivanova N."/>
            <person name="Mavromatis K."/>
            <person name="Mikhailova N."/>
            <person name="Huntemann M."/>
            <person name="Pati A."/>
            <person name="Chen A."/>
            <person name="Palaniappan K."/>
            <person name="Land M."/>
            <person name="Hauser L."/>
            <person name="Brambilla E.M."/>
            <person name="Rohde M."/>
            <person name="Goker M."/>
            <person name="Woyke T."/>
            <person name="Bristow J."/>
            <person name="Eisen J.A."/>
            <person name="Markowitz V."/>
            <person name="Hugenholtz P."/>
            <person name="Kyrpides N.C."/>
            <person name="Klenk H.P."/>
            <person name="Detter J.C."/>
        </authorList>
    </citation>
    <scope>NUCLEOTIDE SEQUENCE [LARGE SCALE GENOMIC DNA]</scope>
    <source>
        <strain evidence="2">ATCC 33096 / DSM 2489 / 6091</strain>
    </source>
</reference>
<dbReference type="EMBL" id="CP002631">
    <property type="protein sequence ID" value="AEB14552.1"/>
    <property type="molecule type" value="Genomic_DNA"/>
</dbReference>
<evidence type="ECO:0008006" key="3">
    <source>
        <dbReference type="Google" id="ProtNLM"/>
    </source>
</evidence>
<dbReference type="eggNOG" id="ENOG5030JGB">
    <property type="taxonomic scope" value="Bacteria"/>
</dbReference>
<dbReference type="OrthoDB" id="9813772at2"/>
<dbReference type="Pfam" id="PF13151">
    <property type="entry name" value="DUF3990"/>
    <property type="match status" value="1"/>
</dbReference>
<dbReference type="AlphaFoldDB" id="F2NSB6"/>
<sequence length="169" mass="19673">MRLYHGSNVDIQKIELSKCRPNKDFGKGFYLTSIKEQAERMALRVSKMYGRTPFVNIYSFNEKVLFGGNLNVRIFEKPSEEWAKFVITNRNYKRIETVEGDNNFDSRYDIVCGPIANDDLALLFRQFSDGLISVETLVNEMEFKKLTDQYSFYTEKALSYLLKTGVENV</sequence>